<reference evidence="2" key="1">
    <citation type="journal article" date="2023" name="Commun. Biol.">
        <title>Genome analysis of Parmales, the sister group of diatoms, reveals the evolutionary specialization of diatoms from phago-mixotrophs to photoautotrophs.</title>
        <authorList>
            <person name="Ban H."/>
            <person name="Sato S."/>
            <person name="Yoshikawa S."/>
            <person name="Yamada K."/>
            <person name="Nakamura Y."/>
            <person name="Ichinomiya M."/>
            <person name="Sato N."/>
            <person name="Blanc-Mathieu R."/>
            <person name="Endo H."/>
            <person name="Kuwata A."/>
            <person name="Ogata H."/>
        </authorList>
    </citation>
    <scope>NUCLEOTIDE SEQUENCE [LARGE SCALE GENOMIC DNA]</scope>
</reference>
<dbReference type="InterPro" id="IPR013024">
    <property type="entry name" value="GGCT-like"/>
</dbReference>
<dbReference type="InterPro" id="IPR036568">
    <property type="entry name" value="GGCT-like_sf"/>
</dbReference>
<dbReference type="AlphaFoldDB" id="A0A9W7AW68"/>
<evidence type="ECO:0000313" key="1">
    <source>
        <dbReference type="EMBL" id="GMH75519.1"/>
    </source>
</evidence>
<dbReference type="EMBL" id="BLQM01000209">
    <property type="protein sequence ID" value="GMH75519.1"/>
    <property type="molecule type" value="Genomic_DNA"/>
</dbReference>
<comment type="caution">
    <text evidence="1">The sequence shown here is derived from an EMBL/GenBank/DDBJ whole genome shotgun (WGS) entry which is preliminary data.</text>
</comment>
<evidence type="ECO:0000313" key="2">
    <source>
        <dbReference type="Proteomes" id="UP001162640"/>
    </source>
</evidence>
<name>A0A9W7AW68_9STRA</name>
<dbReference type="SUPFAM" id="SSF110857">
    <property type="entry name" value="Gamma-glutamyl cyclotransferase-like"/>
    <property type="match status" value="1"/>
</dbReference>
<dbReference type="Proteomes" id="UP001162640">
    <property type="component" value="Unassembled WGS sequence"/>
</dbReference>
<accession>A0A9W7AW68</accession>
<dbReference type="CDD" id="cd06661">
    <property type="entry name" value="GGCT_like"/>
    <property type="match status" value="1"/>
</dbReference>
<organism evidence="1 2">
    <name type="scientific">Triparma laevis f. inornata</name>
    <dbReference type="NCBI Taxonomy" id="1714386"/>
    <lineage>
        <taxon>Eukaryota</taxon>
        <taxon>Sar</taxon>
        <taxon>Stramenopiles</taxon>
        <taxon>Ochrophyta</taxon>
        <taxon>Bolidophyceae</taxon>
        <taxon>Parmales</taxon>
        <taxon>Triparmaceae</taxon>
        <taxon>Triparma</taxon>
    </lineage>
</organism>
<sequence length="97" mass="10953">MESRTLSRKLTPRKVKLNDYKLCINLGTAASVEPSNGDSVEGLVYRMSPREFSVLYATKGVPFSYKIIVVETIDDENNIVWRRILFGVGEARSRIEG</sequence>
<evidence type="ECO:0008006" key="3">
    <source>
        <dbReference type="Google" id="ProtNLM"/>
    </source>
</evidence>
<gene>
    <name evidence="1" type="ORF">TL16_g06786</name>
</gene>
<protein>
    <recommendedName>
        <fullName evidence="3">Gamma-glutamylcyclotransferase AIG2-like domain-containing protein</fullName>
    </recommendedName>
</protein>
<proteinExistence type="predicted"/>
<dbReference type="Gene3D" id="3.10.490.10">
    <property type="entry name" value="Gamma-glutamyl cyclotransferase-like"/>
    <property type="match status" value="1"/>
</dbReference>